<dbReference type="InterPro" id="IPR037402">
    <property type="entry name" value="YidZ_PBP2"/>
</dbReference>
<dbReference type="PROSITE" id="PS50931">
    <property type="entry name" value="HTH_LYSR"/>
    <property type="match status" value="1"/>
</dbReference>
<dbReference type="SUPFAM" id="SSF46785">
    <property type="entry name" value="Winged helix' DNA-binding domain"/>
    <property type="match status" value="1"/>
</dbReference>
<evidence type="ECO:0000256" key="2">
    <source>
        <dbReference type="ARBA" id="ARBA00023015"/>
    </source>
</evidence>
<dbReference type="EMBL" id="FRCX01000022">
    <property type="protein sequence ID" value="SHN44495.1"/>
    <property type="molecule type" value="Genomic_DNA"/>
</dbReference>
<keyword evidence="3 6" id="KW-0238">DNA-binding</keyword>
<dbReference type="PANTHER" id="PTHR30118">
    <property type="entry name" value="HTH-TYPE TRANSCRIPTIONAL REGULATOR LEUO-RELATED"/>
    <property type="match status" value="1"/>
</dbReference>
<dbReference type="SUPFAM" id="SSF53850">
    <property type="entry name" value="Periplasmic binding protein-like II"/>
    <property type="match status" value="1"/>
</dbReference>
<dbReference type="InterPro" id="IPR036390">
    <property type="entry name" value="WH_DNA-bd_sf"/>
</dbReference>
<dbReference type="Pfam" id="PF00126">
    <property type="entry name" value="HTH_1"/>
    <property type="match status" value="1"/>
</dbReference>
<dbReference type="OrthoDB" id="8924032at2"/>
<feature type="domain" description="HTH lysR-type" evidence="5">
    <location>
        <begin position="6"/>
        <end position="63"/>
    </location>
</feature>
<dbReference type="PRINTS" id="PR00039">
    <property type="entry name" value="HTHLYSR"/>
</dbReference>
<dbReference type="GO" id="GO:0003677">
    <property type="term" value="F:DNA binding"/>
    <property type="evidence" value="ECO:0007669"/>
    <property type="project" value="UniProtKB-KW"/>
</dbReference>
<evidence type="ECO:0000256" key="1">
    <source>
        <dbReference type="ARBA" id="ARBA00009437"/>
    </source>
</evidence>
<evidence type="ECO:0000313" key="6">
    <source>
        <dbReference type="EMBL" id="SHN44495.1"/>
    </source>
</evidence>
<proteinExistence type="inferred from homology"/>
<dbReference type="RefSeq" id="WP_072790661.1">
    <property type="nucleotide sequence ID" value="NZ_FRCX01000022.1"/>
</dbReference>
<dbReference type="Proteomes" id="UP000184339">
    <property type="component" value="Unassembled WGS sequence"/>
</dbReference>
<comment type="similarity">
    <text evidence="1">Belongs to the LysR transcriptional regulatory family.</text>
</comment>
<dbReference type="InterPro" id="IPR000847">
    <property type="entry name" value="LysR_HTH_N"/>
</dbReference>
<evidence type="ECO:0000256" key="3">
    <source>
        <dbReference type="ARBA" id="ARBA00023125"/>
    </source>
</evidence>
<dbReference type="GO" id="GO:0003700">
    <property type="term" value="F:DNA-binding transcription factor activity"/>
    <property type="evidence" value="ECO:0007669"/>
    <property type="project" value="InterPro"/>
</dbReference>
<evidence type="ECO:0000259" key="5">
    <source>
        <dbReference type="PROSITE" id="PS50931"/>
    </source>
</evidence>
<dbReference type="Pfam" id="PF03466">
    <property type="entry name" value="LysR_substrate"/>
    <property type="match status" value="1"/>
</dbReference>
<keyword evidence="4" id="KW-0804">Transcription</keyword>
<dbReference type="InterPro" id="IPR050389">
    <property type="entry name" value="LysR-type_TF"/>
</dbReference>
<accession>A0A1M7RDZ8</accession>
<evidence type="ECO:0000256" key="4">
    <source>
        <dbReference type="ARBA" id="ARBA00023163"/>
    </source>
</evidence>
<organism evidence="6 7">
    <name type="scientific">Duganella sacchari</name>
    <dbReference type="NCBI Taxonomy" id="551987"/>
    <lineage>
        <taxon>Bacteria</taxon>
        <taxon>Pseudomonadati</taxon>
        <taxon>Pseudomonadota</taxon>
        <taxon>Betaproteobacteria</taxon>
        <taxon>Burkholderiales</taxon>
        <taxon>Oxalobacteraceae</taxon>
        <taxon>Telluria group</taxon>
        <taxon>Duganella</taxon>
    </lineage>
</organism>
<keyword evidence="7" id="KW-1185">Reference proteome</keyword>
<evidence type="ECO:0000313" key="7">
    <source>
        <dbReference type="Proteomes" id="UP000184339"/>
    </source>
</evidence>
<dbReference type="InterPro" id="IPR005119">
    <property type="entry name" value="LysR_subst-bd"/>
</dbReference>
<dbReference type="PANTHER" id="PTHR30118:SF15">
    <property type="entry name" value="TRANSCRIPTIONAL REGULATORY PROTEIN"/>
    <property type="match status" value="1"/>
</dbReference>
<gene>
    <name evidence="6" type="ORF">SAMN05192549_12237</name>
</gene>
<protein>
    <submittedName>
        <fullName evidence="6">DNA-binding transcriptional regulator, LysR family</fullName>
    </submittedName>
</protein>
<sequence>MPQPSNNLNLLRSLDVLLETRNLTTAAEILGLTQSALSRQLAQLRLEYGDPLLVREGQRFLLTQRAQAMRGPLKAVLAALHSVLDGPGFEPATCTRTFAIAGSDYLADHMLPALVQAMCAQAPAASLNFRLWEPGYYRLLSDEGVDLVATIADLLPENLHGRAMGEDRAVCLMRASHPLAQQPLTLDDYVHATHLRISGGSDRDGVIEQALARLGLRRDVRLTVPFFSAALRVACNQDLLLTVPEHMAIQFAAATPLVWKPLPFEVPAYRYWLLWHVRNHHDPAHQWFRQLMFDVLNRFEHGVTHFNAH</sequence>
<dbReference type="InterPro" id="IPR036388">
    <property type="entry name" value="WH-like_DNA-bd_sf"/>
</dbReference>
<dbReference type="AlphaFoldDB" id="A0A1M7RDZ8"/>
<dbReference type="Gene3D" id="1.10.10.10">
    <property type="entry name" value="Winged helix-like DNA-binding domain superfamily/Winged helix DNA-binding domain"/>
    <property type="match status" value="1"/>
</dbReference>
<dbReference type="Gene3D" id="3.40.190.10">
    <property type="entry name" value="Periplasmic binding protein-like II"/>
    <property type="match status" value="2"/>
</dbReference>
<name>A0A1M7RDZ8_9BURK</name>
<dbReference type="STRING" id="551987.SAMN05192549_12237"/>
<dbReference type="CDD" id="cd08417">
    <property type="entry name" value="PBP2_Nitroaromatics_like"/>
    <property type="match status" value="1"/>
</dbReference>
<keyword evidence="2" id="KW-0805">Transcription regulation</keyword>
<reference evidence="7" key="1">
    <citation type="submission" date="2016-11" db="EMBL/GenBank/DDBJ databases">
        <authorList>
            <person name="Varghese N."/>
            <person name="Submissions S."/>
        </authorList>
    </citation>
    <scope>NUCLEOTIDE SEQUENCE [LARGE SCALE GENOMIC DNA]</scope>
    <source>
        <strain evidence="7">Sac-22</strain>
    </source>
</reference>